<protein>
    <submittedName>
        <fullName evidence="2">Uncharacterized protein</fullName>
    </submittedName>
</protein>
<comment type="caution">
    <text evidence="2">The sequence shown here is derived from an EMBL/GenBank/DDBJ whole genome shotgun (WGS) entry which is preliminary data.</text>
</comment>
<dbReference type="Pfam" id="PF03004">
    <property type="entry name" value="Transposase_24"/>
    <property type="match status" value="1"/>
</dbReference>
<feature type="region of interest" description="Disordered" evidence="1">
    <location>
        <begin position="1"/>
        <end position="69"/>
    </location>
</feature>
<feature type="compositionally biased region" description="Basic and acidic residues" evidence="1">
    <location>
        <begin position="40"/>
        <end position="51"/>
    </location>
</feature>
<evidence type="ECO:0000256" key="1">
    <source>
        <dbReference type="SAM" id="MobiDB-lite"/>
    </source>
</evidence>
<sequence length="403" mass="45868">MTAEDSMNAEEEVSKSSPVRQVDSPEQHDNDVDSFDTAADMEHEVAAKKDVGASARASSKVAGEKKHRGPTVMAAVHNRKFKEWPIVILNESGQPIGPTPAVVCEFNWFLGTVARDSKLAPLNYVTWHKVLQTKLDNMWNYVLEKYVVPTEGQRWVFATLNDLWPVHKPRLKQKHFYKYNTVEERWANRPKSVPNQQFLDLLNYWSLEDVEEESNTNRQNRMKHDDSHNLGPISFALLCHTMKNEDPNKEEPSDSTMYKKSRMRIVDGQCMTKIYLGAEQNRLIRLRGRGVTKSKMKETNNKQSSYVMPEEFLQSVKEQLAPSMKKHLKQEVAKDVASMVLSQIKATNPGISLNIPEFCVSSKNQSSGHEVDGSNGQSSVRAHSMLKVRDSHEDEHGTESNDE</sequence>
<dbReference type="Proteomes" id="UP001152484">
    <property type="component" value="Unassembled WGS sequence"/>
</dbReference>
<feature type="compositionally biased region" description="Basic and acidic residues" evidence="1">
    <location>
        <begin position="387"/>
        <end position="403"/>
    </location>
</feature>
<keyword evidence="3" id="KW-1185">Reference proteome</keyword>
<feature type="region of interest" description="Disordered" evidence="1">
    <location>
        <begin position="363"/>
        <end position="403"/>
    </location>
</feature>
<reference evidence="2" key="1">
    <citation type="submission" date="2022-07" db="EMBL/GenBank/DDBJ databases">
        <authorList>
            <person name="Macas J."/>
            <person name="Novak P."/>
            <person name="Neumann P."/>
        </authorList>
    </citation>
    <scope>NUCLEOTIDE SEQUENCE</scope>
</reference>
<accession>A0A9P0Z193</accession>
<dbReference type="EMBL" id="CAMAPE010000018">
    <property type="protein sequence ID" value="CAH9085117.1"/>
    <property type="molecule type" value="Genomic_DNA"/>
</dbReference>
<proteinExistence type="predicted"/>
<feature type="compositionally biased region" description="Polar residues" evidence="1">
    <location>
        <begin position="363"/>
        <end position="381"/>
    </location>
</feature>
<dbReference type="InterPro" id="IPR004252">
    <property type="entry name" value="Probable_transposase_24"/>
</dbReference>
<dbReference type="PANTHER" id="PTHR33144:SF16">
    <property type="entry name" value="OS02G0129000 PROTEIN"/>
    <property type="match status" value="1"/>
</dbReference>
<gene>
    <name evidence="2" type="ORF">CEURO_LOCUS9245</name>
</gene>
<dbReference type="OrthoDB" id="1913335at2759"/>
<dbReference type="PANTHER" id="PTHR33144">
    <property type="entry name" value="OS10G0409366 PROTEIN-RELATED"/>
    <property type="match status" value="1"/>
</dbReference>
<dbReference type="AlphaFoldDB" id="A0A9P0Z193"/>
<name>A0A9P0Z193_CUSEU</name>
<organism evidence="2 3">
    <name type="scientific">Cuscuta europaea</name>
    <name type="common">European dodder</name>
    <dbReference type="NCBI Taxonomy" id="41803"/>
    <lineage>
        <taxon>Eukaryota</taxon>
        <taxon>Viridiplantae</taxon>
        <taxon>Streptophyta</taxon>
        <taxon>Embryophyta</taxon>
        <taxon>Tracheophyta</taxon>
        <taxon>Spermatophyta</taxon>
        <taxon>Magnoliopsida</taxon>
        <taxon>eudicotyledons</taxon>
        <taxon>Gunneridae</taxon>
        <taxon>Pentapetalae</taxon>
        <taxon>asterids</taxon>
        <taxon>lamiids</taxon>
        <taxon>Solanales</taxon>
        <taxon>Convolvulaceae</taxon>
        <taxon>Cuscuteae</taxon>
        <taxon>Cuscuta</taxon>
        <taxon>Cuscuta subgen. Cuscuta</taxon>
    </lineage>
</organism>
<evidence type="ECO:0000313" key="3">
    <source>
        <dbReference type="Proteomes" id="UP001152484"/>
    </source>
</evidence>
<evidence type="ECO:0000313" key="2">
    <source>
        <dbReference type="EMBL" id="CAH9085117.1"/>
    </source>
</evidence>